<dbReference type="Pfam" id="PF00067">
    <property type="entry name" value="p450"/>
    <property type="match status" value="1"/>
</dbReference>
<sequence length="501" mass="56352">MNLLFASLAAIVSFVWFLHYVFGVKRDSKEPPYIDPKFPIIGHAVGLLREKYGYYIALSEKYKLRIFGLAIPGMPGGRVYIINSPELVLAVQRQSKQLSFWHVEATFTVGMAGLSPHAAKIVTHNVNGEEEGTSFFKSGMTLQHQEMQPGEHLLNITRDGTQKLARTVSRLEEITRIDLNQWIVDTIMDSVTGSFYGPRNPYKDPEISKAFRDFEDNAVGLISFPLPKVTCRKAYQGREKMVDAFLKYYADEGTKTASHIVQSQDRVATTSGISLLDRARIDAVSGHAILANTTPTAFWTVFHLLSDPKLVEEVRNAVEPFVKTSEKNGHLSREMDISKIRDVPIIRSILHESLRHYADGTGTRIVLQDTMLDDKYLLKKDSFIFMPNRAYHFDESSWGTDVDNFDAHRFMKSKPYQPGAFRGFGGGINLCPGRFYAMNEISFLCSMLVLRYDVKPVGGAWIHPGADSSNLSLIINPPIKKVLVDFKPRAGWAGGDWSFTL</sequence>
<keyword evidence="4 6" id="KW-0408">Iron</keyword>
<dbReference type="GO" id="GO:0016705">
    <property type="term" value="F:oxidoreductase activity, acting on paired donors, with incorporation or reduction of molecular oxygen"/>
    <property type="evidence" value="ECO:0007669"/>
    <property type="project" value="InterPro"/>
</dbReference>
<keyword evidence="6" id="KW-0349">Heme</keyword>
<dbReference type="EMBL" id="CP009812">
    <property type="protein sequence ID" value="ATZ52528.1"/>
    <property type="molecule type" value="Genomic_DNA"/>
</dbReference>
<dbReference type="SUPFAM" id="SSF48264">
    <property type="entry name" value="Cytochrome P450"/>
    <property type="match status" value="1"/>
</dbReference>
<proteinExistence type="inferred from homology"/>
<dbReference type="Proteomes" id="UP000001798">
    <property type="component" value="Chromosome 8"/>
</dbReference>
<reference evidence="7 8" key="1">
    <citation type="journal article" date="2011" name="PLoS Genet.">
        <title>Genomic analysis of the necrotrophic fungal pathogens Sclerotinia sclerotiorum and Botrytis cinerea.</title>
        <authorList>
            <person name="Amselem J."/>
            <person name="Cuomo C.A."/>
            <person name="van Kan J.A."/>
            <person name="Viaud M."/>
            <person name="Benito E.P."/>
            <person name="Couloux A."/>
            <person name="Coutinho P.M."/>
            <person name="de Vries R.P."/>
            <person name="Dyer P.S."/>
            <person name="Fillinger S."/>
            <person name="Fournier E."/>
            <person name="Gout L."/>
            <person name="Hahn M."/>
            <person name="Kohn L."/>
            <person name="Lapalu N."/>
            <person name="Plummer K.M."/>
            <person name="Pradier J.M."/>
            <person name="Quevillon E."/>
            <person name="Sharon A."/>
            <person name="Simon A."/>
            <person name="ten Have A."/>
            <person name="Tudzynski B."/>
            <person name="Tudzynski P."/>
            <person name="Wincker P."/>
            <person name="Andrew M."/>
            <person name="Anthouard V."/>
            <person name="Beever R.E."/>
            <person name="Beffa R."/>
            <person name="Benoit I."/>
            <person name="Bouzid O."/>
            <person name="Brault B."/>
            <person name="Chen Z."/>
            <person name="Choquer M."/>
            <person name="Collemare J."/>
            <person name="Cotton P."/>
            <person name="Danchin E.G."/>
            <person name="Da Silva C."/>
            <person name="Gautier A."/>
            <person name="Giraud C."/>
            <person name="Giraud T."/>
            <person name="Gonzalez C."/>
            <person name="Grossetete S."/>
            <person name="Guldener U."/>
            <person name="Henrissat B."/>
            <person name="Howlett B.J."/>
            <person name="Kodira C."/>
            <person name="Kretschmer M."/>
            <person name="Lappartient A."/>
            <person name="Leroch M."/>
            <person name="Levis C."/>
            <person name="Mauceli E."/>
            <person name="Neuveglise C."/>
            <person name="Oeser B."/>
            <person name="Pearson M."/>
            <person name="Poulain J."/>
            <person name="Poussereau N."/>
            <person name="Quesneville H."/>
            <person name="Rascle C."/>
            <person name="Schumacher J."/>
            <person name="Segurens B."/>
            <person name="Sexton A."/>
            <person name="Silva E."/>
            <person name="Sirven C."/>
            <person name="Soanes D.M."/>
            <person name="Talbot N.J."/>
            <person name="Templeton M."/>
            <person name="Yandava C."/>
            <person name="Yarden O."/>
            <person name="Zeng Q."/>
            <person name="Rollins J.A."/>
            <person name="Lebrun M.H."/>
            <person name="Dickman M."/>
        </authorList>
    </citation>
    <scope>NUCLEOTIDE SEQUENCE [LARGE SCALE GENOMIC DNA]</scope>
    <source>
        <strain evidence="7 8">B05.10</strain>
    </source>
</reference>
<dbReference type="InterPro" id="IPR001128">
    <property type="entry name" value="Cyt_P450"/>
</dbReference>
<dbReference type="InterPro" id="IPR036396">
    <property type="entry name" value="Cyt_P450_sf"/>
</dbReference>
<dbReference type="VEuPathDB" id="FungiDB:Bcin08g02210"/>
<dbReference type="PANTHER" id="PTHR47582">
    <property type="entry name" value="P450, PUTATIVE (EUROFUNG)-RELATED"/>
    <property type="match status" value="1"/>
</dbReference>
<keyword evidence="3 6" id="KW-0479">Metal-binding</keyword>
<evidence type="ECO:0000256" key="6">
    <source>
        <dbReference type="PIRSR" id="PIRSR602403-1"/>
    </source>
</evidence>
<dbReference type="InterPro" id="IPR002403">
    <property type="entry name" value="Cyt_P450_E_grp-IV"/>
</dbReference>
<dbReference type="CDD" id="cd11040">
    <property type="entry name" value="CYP7_CYP8-like"/>
    <property type="match status" value="1"/>
</dbReference>
<evidence type="ECO:0000313" key="8">
    <source>
        <dbReference type="Proteomes" id="UP000001798"/>
    </source>
</evidence>
<keyword evidence="8" id="KW-1185">Reference proteome</keyword>
<dbReference type="OMA" id="FRSEETW"/>
<comment type="cofactor">
    <cofactor evidence="1 6">
        <name>heme</name>
        <dbReference type="ChEBI" id="CHEBI:30413"/>
    </cofactor>
</comment>
<organism evidence="7 8">
    <name type="scientific">Botryotinia fuckeliana (strain B05.10)</name>
    <name type="common">Noble rot fungus</name>
    <name type="synonym">Botrytis cinerea</name>
    <dbReference type="NCBI Taxonomy" id="332648"/>
    <lineage>
        <taxon>Eukaryota</taxon>
        <taxon>Fungi</taxon>
        <taxon>Dikarya</taxon>
        <taxon>Ascomycota</taxon>
        <taxon>Pezizomycotina</taxon>
        <taxon>Leotiomycetes</taxon>
        <taxon>Helotiales</taxon>
        <taxon>Sclerotiniaceae</taxon>
        <taxon>Botrytis</taxon>
    </lineage>
</organism>
<reference evidence="7 8" key="3">
    <citation type="journal article" date="2017" name="Mol. Plant Pathol.">
        <title>A gapless genome sequence of the fungus Botrytis cinerea.</title>
        <authorList>
            <person name="Van Kan J.A."/>
            <person name="Stassen J.H."/>
            <person name="Mosbach A."/>
            <person name="Van Der Lee T.A."/>
            <person name="Faino L."/>
            <person name="Farmer A.D."/>
            <person name="Papasotiriou D.G."/>
            <person name="Zhou S."/>
            <person name="Seidl M.F."/>
            <person name="Cottam E."/>
            <person name="Edel D."/>
            <person name="Hahn M."/>
            <person name="Schwartz D.C."/>
            <person name="Dietrich R.A."/>
            <person name="Widdison S."/>
            <person name="Scalliet G."/>
        </authorList>
    </citation>
    <scope>NUCLEOTIDE SEQUENCE [LARGE SCALE GENOMIC DNA]</scope>
    <source>
        <strain evidence="7 8">B05.10</strain>
    </source>
</reference>
<dbReference type="GO" id="GO:0005506">
    <property type="term" value="F:iron ion binding"/>
    <property type="evidence" value="ECO:0007669"/>
    <property type="project" value="InterPro"/>
</dbReference>
<evidence type="ECO:0008006" key="9">
    <source>
        <dbReference type="Google" id="ProtNLM"/>
    </source>
</evidence>
<keyword evidence="5" id="KW-0843">Virulence</keyword>
<dbReference type="GO" id="GO:0004497">
    <property type="term" value="F:monooxygenase activity"/>
    <property type="evidence" value="ECO:0007669"/>
    <property type="project" value="InterPro"/>
</dbReference>
<protein>
    <recommendedName>
        <fullName evidence="9">Cytochrome P450</fullName>
    </recommendedName>
</protein>
<dbReference type="InterPro" id="IPR053007">
    <property type="entry name" value="CYP450_monoxygenase_sec-met"/>
</dbReference>
<evidence type="ECO:0000256" key="3">
    <source>
        <dbReference type="ARBA" id="ARBA00022723"/>
    </source>
</evidence>
<feature type="binding site" description="axial binding residue" evidence="6">
    <location>
        <position position="431"/>
    </location>
    <ligand>
        <name>heme</name>
        <dbReference type="ChEBI" id="CHEBI:30413"/>
    </ligand>
    <ligandPart>
        <name>Fe</name>
        <dbReference type="ChEBI" id="CHEBI:18248"/>
    </ligandPart>
</feature>
<dbReference type="PANTHER" id="PTHR47582:SF1">
    <property type="entry name" value="P450, PUTATIVE (EUROFUNG)-RELATED"/>
    <property type="match status" value="1"/>
</dbReference>
<dbReference type="RefSeq" id="XP_001551929.1">
    <property type="nucleotide sequence ID" value="XM_001551879.2"/>
</dbReference>
<name>A0A384JPL3_BOTFB</name>
<dbReference type="OrthoDB" id="3366823at2759"/>
<gene>
    <name evidence="7" type="ORF">BCIN_08g02210</name>
</gene>
<comment type="similarity">
    <text evidence="2">Belongs to the cytochrome P450 family.</text>
</comment>
<dbReference type="GeneID" id="5432453"/>
<evidence type="ECO:0000313" key="7">
    <source>
        <dbReference type="EMBL" id="ATZ52528.1"/>
    </source>
</evidence>
<evidence type="ECO:0000256" key="4">
    <source>
        <dbReference type="ARBA" id="ARBA00023004"/>
    </source>
</evidence>
<evidence type="ECO:0000256" key="2">
    <source>
        <dbReference type="ARBA" id="ARBA00010617"/>
    </source>
</evidence>
<reference evidence="7 8" key="2">
    <citation type="journal article" date="2012" name="Eukaryot. Cell">
        <title>Genome update of Botrytis cinerea strains B05.10 and T4.</title>
        <authorList>
            <person name="Staats M."/>
            <person name="van Kan J.A."/>
        </authorList>
    </citation>
    <scope>NUCLEOTIDE SEQUENCE [LARGE SCALE GENOMIC DNA]</scope>
    <source>
        <strain evidence="7 8">B05.10</strain>
    </source>
</reference>
<accession>A0A384JPL3</accession>
<evidence type="ECO:0000256" key="1">
    <source>
        <dbReference type="ARBA" id="ARBA00001971"/>
    </source>
</evidence>
<dbReference type="KEGG" id="bfu:BCIN_08g02210"/>
<dbReference type="Gene3D" id="1.10.630.10">
    <property type="entry name" value="Cytochrome P450"/>
    <property type="match status" value="1"/>
</dbReference>
<dbReference type="AlphaFoldDB" id="A0A384JPL3"/>
<dbReference type="PRINTS" id="PR00465">
    <property type="entry name" value="EP450IV"/>
</dbReference>
<evidence type="ECO:0000256" key="5">
    <source>
        <dbReference type="ARBA" id="ARBA00023026"/>
    </source>
</evidence>
<dbReference type="GO" id="GO:0020037">
    <property type="term" value="F:heme binding"/>
    <property type="evidence" value="ECO:0007669"/>
    <property type="project" value="InterPro"/>
</dbReference>